<feature type="domain" description="RING-type" evidence="13">
    <location>
        <begin position="46"/>
        <end position="95"/>
    </location>
</feature>
<dbReference type="InterPro" id="IPR013083">
    <property type="entry name" value="Znf_RING/FYVE/PHD"/>
</dbReference>
<keyword evidence="7 11" id="KW-0833">Ubl conjugation pathway</keyword>
<dbReference type="AlphaFoldDB" id="A0AAV3NHP3"/>
<keyword evidence="4 11" id="KW-0808">Transferase</keyword>
<proteinExistence type="predicted"/>
<evidence type="ECO:0000256" key="2">
    <source>
        <dbReference type="ARBA" id="ARBA00004308"/>
    </source>
</evidence>
<keyword evidence="8 11" id="KW-0862">Zinc</keyword>
<dbReference type="InterPro" id="IPR017907">
    <property type="entry name" value="Znf_RING_CS"/>
</dbReference>
<keyword evidence="6 10" id="KW-0863">Zinc-finger</keyword>
<dbReference type="Gene3D" id="3.30.40.10">
    <property type="entry name" value="Zinc/RING finger domain, C3HC4 (zinc finger)"/>
    <property type="match status" value="1"/>
</dbReference>
<evidence type="ECO:0000313" key="14">
    <source>
        <dbReference type="EMBL" id="GAA0138586.1"/>
    </source>
</evidence>
<evidence type="ECO:0000256" key="5">
    <source>
        <dbReference type="ARBA" id="ARBA00022723"/>
    </source>
</evidence>
<comment type="subcellular location">
    <subcellularLocation>
        <location evidence="2">Endomembrane system</location>
    </subcellularLocation>
    <subcellularLocation>
        <location evidence="11">Endoplasmic reticulum membrane</location>
        <topology evidence="11">Single-pass type IV membrane protein</topology>
    </subcellularLocation>
</comment>
<evidence type="ECO:0000256" key="9">
    <source>
        <dbReference type="ARBA" id="ARBA00023136"/>
    </source>
</evidence>
<feature type="compositionally biased region" description="Polar residues" evidence="12">
    <location>
        <begin position="23"/>
        <end position="33"/>
    </location>
</feature>
<dbReference type="InterPro" id="IPR001841">
    <property type="entry name" value="Znf_RING"/>
</dbReference>
<dbReference type="EMBL" id="BAABME010029881">
    <property type="protein sequence ID" value="GAA0138586.1"/>
    <property type="molecule type" value="Genomic_DNA"/>
</dbReference>
<evidence type="ECO:0000259" key="13">
    <source>
        <dbReference type="PROSITE" id="PS50089"/>
    </source>
</evidence>
<dbReference type="GO" id="GO:0005789">
    <property type="term" value="C:endoplasmic reticulum membrane"/>
    <property type="evidence" value="ECO:0007669"/>
    <property type="project" value="UniProtKB-SubCell"/>
</dbReference>
<reference evidence="14 15" key="1">
    <citation type="submission" date="2024-01" db="EMBL/GenBank/DDBJ databases">
        <title>The complete chloroplast genome sequence of Lithospermum erythrorhizon: insights into the phylogenetic relationship among Boraginaceae species and the maternal lineages of purple gromwells.</title>
        <authorList>
            <person name="Okada T."/>
            <person name="Watanabe K."/>
        </authorList>
    </citation>
    <scope>NUCLEOTIDE SEQUENCE [LARGE SCALE GENOMIC DNA]</scope>
</reference>
<dbReference type="SUPFAM" id="SSF57850">
    <property type="entry name" value="RING/U-box"/>
    <property type="match status" value="1"/>
</dbReference>
<comment type="domain">
    <text evidence="11">The RING-type zinc finger domain is responsible for E3 ligase activity.</text>
</comment>
<evidence type="ECO:0000256" key="4">
    <source>
        <dbReference type="ARBA" id="ARBA00022679"/>
    </source>
</evidence>
<dbReference type="InterPro" id="IPR018957">
    <property type="entry name" value="Znf_C3HC4_RING-type"/>
</dbReference>
<dbReference type="GO" id="GO:0006511">
    <property type="term" value="P:ubiquitin-dependent protein catabolic process"/>
    <property type="evidence" value="ECO:0007669"/>
    <property type="project" value="UniProtKB-UniRule"/>
</dbReference>
<feature type="region of interest" description="Disordered" evidence="12">
    <location>
        <begin position="16"/>
        <end position="38"/>
    </location>
</feature>
<evidence type="ECO:0000256" key="6">
    <source>
        <dbReference type="ARBA" id="ARBA00022771"/>
    </source>
</evidence>
<dbReference type="GO" id="GO:0061630">
    <property type="term" value="F:ubiquitin protein ligase activity"/>
    <property type="evidence" value="ECO:0007669"/>
    <property type="project" value="UniProtKB-UniRule"/>
</dbReference>
<sequence>MALDQHFQEMETRYDFHEDGGSLKSQNTISSPVDESENDDSGSFECNICLDSVQDPVVTLCGHLYCWPCIYKWINRHSASPNNTDCQESQCPVCKAEVSEKNLVPLYGRFQSTKSSDRKASDLGLVVPQRPLSPLCLASSENTNNSHYAMSAHNRDYPQPRLHFHPYPGDSTNNFGNRRFDVTQPRVGMFGEMVHSRVFGNSATTFSTYPNSYHLSISTNPRFRRHMKEVDKSLSRLCFFMFCCMALCLLFF</sequence>
<evidence type="ECO:0000256" key="1">
    <source>
        <dbReference type="ARBA" id="ARBA00000900"/>
    </source>
</evidence>
<comment type="catalytic activity">
    <reaction evidence="1 11">
        <text>S-ubiquitinyl-[E2 ubiquitin-conjugating enzyme]-L-cysteine + [acceptor protein]-L-lysine = [E2 ubiquitin-conjugating enzyme]-L-cysteine + N(6)-ubiquitinyl-[acceptor protein]-L-lysine.</text>
        <dbReference type="EC" id="2.3.2.27"/>
    </reaction>
</comment>
<protein>
    <recommendedName>
        <fullName evidence="11">E3 ubiquitin-protein ligase RMA</fullName>
        <ecNumber evidence="11">2.3.2.27</ecNumber>
    </recommendedName>
    <alternativeName>
        <fullName evidence="11">Protein RING membrane-anchor</fullName>
    </alternativeName>
    <alternativeName>
        <fullName evidence="11">RING-type E3 ubiquitin transferase RMA</fullName>
    </alternativeName>
</protein>
<evidence type="ECO:0000256" key="10">
    <source>
        <dbReference type="PROSITE-ProRule" id="PRU00175"/>
    </source>
</evidence>
<keyword evidence="14" id="KW-0436">Ligase</keyword>
<evidence type="ECO:0000256" key="12">
    <source>
        <dbReference type="SAM" id="MobiDB-lite"/>
    </source>
</evidence>
<dbReference type="EC" id="2.3.2.27" evidence="11"/>
<name>A0AAV3NHP3_LITER</name>
<dbReference type="InterPro" id="IPR045103">
    <property type="entry name" value="RNF5/RNF185-like"/>
</dbReference>
<evidence type="ECO:0000256" key="7">
    <source>
        <dbReference type="ARBA" id="ARBA00022786"/>
    </source>
</evidence>
<dbReference type="PANTHER" id="PTHR12313">
    <property type="entry name" value="E3 UBIQUITIN-PROTEIN LIGASE RNF5-RELATED"/>
    <property type="match status" value="1"/>
</dbReference>
<evidence type="ECO:0000313" key="15">
    <source>
        <dbReference type="Proteomes" id="UP001454036"/>
    </source>
</evidence>
<dbReference type="GO" id="GO:0008270">
    <property type="term" value="F:zinc ion binding"/>
    <property type="evidence" value="ECO:0007669"/>
    <property type="project" value="UniProtKB-KW"/>
</dbReference>
<dbReference type="Proteomes" id="UP001454036">
    <property type="component" value="Unassembled WGS sequence"/>
</dbReference>
<dbReference type="GO" id="GO:0016874">
    <property type="term" value="F:ligase activity"/>
    <property type="evidence" value="ECO:0007669"/>
    <property type="project" value="UniProtKB-KW"/>
</dbReference>
<gene>
    <name evidence="14" type="ORF">LIER_42542</name>
</gene>
<evidence type="ECO:0000256" key="11">
    <source>
        <dbReference type="RuleBase" id="RU369090"/>
    </source>
</evidence>
<comment type="pathway">
    <text evidence="3 11">Protein modification; protein ubiquitination.</text>
</comment>
<accession>A0AAV3NHP3</accession>
<keyword evidence="11" id="KW-0256">Endoplasmic reticulum</keyword>
<dbReference type="PROSITE" id="PS50089">
    <property type="entry name" value="ZF_RING_2"/>
    <property type="match status" value="1"/>
</dbReference>
<dbReference type="Pfam" id="PF00097">
    <property type="entry name" value="zf-C3HC4"/>
    <property type="match status" value="1"/>
</dbReference>
<dbReference type="PROSITE" id="PS00518">
    <property type="entry name" value="ZF_RING_1"/>
    <property type="match status" value="1"/>
</dbReference>
<organism evidence="14 15">
    <name type="scientific">Lithospermum erythrorhizon</name>
    <name type="common">Purple gromwell</name>
    <name type="synonym">Lithospermum officinale var. erythrorhizon</name>
    <dbReference type="NCBI Taxonomy" id="34254"/>
    <lineage>
        <taxon>Eukaryota</taxon>
        <taxon>Viridiplantae</taxon>
        <taxon>Streptophyta</taxon>
        <taxon>Embryophyta</taxon>
        <taxon>Tracheophyta</taxon>
        <taxon>Spermatophyta</taxon>
        <taxon>Magnoliopsida</taxon>
        <taxon>eudicotyledons</taxon>
        <taxon>Gunneridae</taxon>
        <taxon>Pentapetalae</taxon>
        <taxon>asterids</taxon>
        <taxon>lamiids</taxon>
        <taxon>Boraginales</taxon>
        <taxon>Boraginaceae</taxon>
        <taxon>Boraginoideae</taxon>
        <taxon>Lithospermeae</taxon>
        <taxon>Lithospermum</taxon>
    </lineage>
</organism>
<evidence type="ECO:0000256" key="3">
    <source>
        <dbReference type="ARBA" id="ARBA00004906"/>
    </source>
</evidence>
<keyword evidence="15" id="KW-1185">Reference proteome</keyword>
<dbReference type="SMART" id="SM00184">
    <property type="entry name" value="RING"/>
    <property type="match status" value="1"/>
</dbReference>
<comment type="function">
    <text evidence="11">E3 ubiquitin-protein ligase.</text>
</comment>
<comment type="caution">
    <text evidence="14">The sequence shown here is derived from an EMBL/GenBank/DDBJ whole genome shotgun (WGS) entry which is preliminary data.</text>
</comment>
<keyword evidence="5 11" id="KW-0479">Metal-binding</keyword>
<evidence type="ECO:0000256" key="8">
    <source>
        <dbReference type="ARBA" id="ARBA00022833"/>
    </source>
</evidence>
<keyword evidence="9" id="KW-0472">Membrane</keyword>